<dbReference type="FunFam" id="3.10.50.40:FF:000045">
    <property type="entry name" value="Peptidyl-prolyl cis-trans isomerase"/>
    <property type="match status" value="1"/>
</dbReference>
<dbReference type="Gene3D" id="1.10.287.460">
    <property type="entry name" value="Peptidyl-prolyl cis-trans isomerase, FKBP-type, N-terminal domain"/>
    <property type="match status" value="1"/>
</dbReference>
<dbReference type="Proteomes" id="UP000004699">
    <property type="component" value="Unassembled WGS sequence"/>
</dbReference>
<sequence length="266" mass="29163">MPRNIRDSFISRDRISIMRSIFTRRATTLLIAPMFVGVLTACQEQAKEPEPVTLDTPNERLAYGVALRMGQRMKSDGMELDVDAYALGLRDAMEGNDAKLTDEEINAEMIAFQEKLEADQQAQREAMATANTEAGVAFLEENARREGVVVTDSGLQYEVIEAGDGDKPTSEDTVEVHYRGTLIDGQEFDSSYSRGQTVKFGVTQVIAGWTEALQLMSEGAKYKLFIPSELAYGAGGAGEIIGPNATLVFDVELVDVVDDDAEETEE</sequence>
<dbReference type="EC" id="5.2.1.8" evidence="7"/>
<dbReference type="STRING" id="565045.NOR51B_242"/>
<dbReference type="PROSITE" id="PS50059">
    <property type="entry name" value="FKBP_PPIASE"/>
    <property type="match status" value="1"/>
</dbReference>
<dbReference type="SUPFAM" id="SSF54534">
    <property type="entry name" value="FKBP-like"/>
    <property type="match status" value="1"/>
</dbReference>
<keyword evidence="4 6" id="KW-0697">Rotamase</keyword>
<gene>
    <name evidence="9" type="ORF">NOR51B_242</name>
</gene>
<keyword evidence="3" id="KW-0732">Signal</keyword>
<evidence type="ECO:0000256" key="4">
    <source>
        <dbReference type="ARBA" id="ARBA00023110"/>
    </source>
</evidence>
<name>B8KST9_9GAMM</name>
<keyword evidence="10" id="KW-1185">Reference proteome</keyword>
<dbReference type="Pfam" id="PF01346">
    <property type="entry name" value="FKBP_N"/>
    <property type="match status" value="1"/>
</dbReference>
<evidence type="ECO:0000256" key="7">
    <source>
        <dbReference type="RuleBase" id="RU003915"/>
    </source>
</evidence>
<evidence type="ECO:0000313" key="9">
    <source>
        <dbReference type="EMBL" id="EED34305.1"/>
    </source>
</evidence>
<evidence type="ECO:0000313" key="10">
    <source>
        <dbReference type="Proteomes" id="UP000004699"/>
    </source>
</evidence>
<reference evidence="10" key="1">
    <citation type="journal article" date="2013" name="BMC Microbiol.">
        <title>Taxonomy and evolution of bacteriochlorophyll a-containing members of the OM60/NOR5 clade of marine gammaproteobacteria: description of Luminiphilus syltensis gen. nov., sp. nov., reclassification of Haliea rubra as Pseudohaliea rubra gen. nov., comb. nov., and emendation of Chromatocurvus halotolerans.</title>
        <authorList>
            <person name="Spring S."/>
            <person name="Riedel T."/>
            <person name="Sproer C."/>
            <person name="Yan S."/>
            <person name="Harder J."/>
            <person name="Fuchs B.M."/>
        </authorList>
    </citation>
    <scope>NUCLEOTIDE SEQUENCE [LARGE SCALE GENOMIC DNA]</scope>
    <source>
        <strain evidence="10">NOR51-B</strain>
    </source>
</reference>
<dbReference type="eggNOG" id="COG0545">
    <property type="taxonomic scope" value="Bacteria"/>
</dbReference>
<dbReference type="InterPro" id="IPR046357">
    <property type="entry name" value="PPIase_dom_sf"/>
</dbReference>
<dbReference type="AlphaFoldDB" id="B8KST9"/>
<evidence type="ECO:0000256" key="3">
    <source>
        <dbReference type="ARBA" id="ARBA00022729"/>
    </source>
</evidence>
<dbReference type="PANTHER" id="PTHR43811">
    <property type="entry name" value="FKBP-TYPE PEPTIDYL-PROLYL CIS-TRANS ISOMERASE FKPA"/>
    <property type="match status" value="1"/>
</dbReference>
<proteinExistence type="inferred from homology"/>
<keyword evidence="5 6" id="KW-0413">Isomerase</keyword>
<comment type="catalytic activity">
    <reaction evidence="1 6 7">
        <text>[protein]-peptidylproline (omega=180) = [protein]-peptidylproline (omega=0)</text>
        <dbReference type="Rhea" id="RHEA:16237"/>
        <dbReference type="Rhea" id="RHEA-COMP:10747"/>
        <dbReference type="Rhea" id="RHEA-COMP:10748"/>
        <dbReference type="ChEBI" id="CHEBI:83833"/>
        <dbReference type="ChEBI" id="CHEBI:83834"/>
        <dbReference type="EC" id="5.2.1.8"/>
    </reaction>
</comment>
<evidence type="ECO:0000256" key="2">
    <source>
        <dbReference type="ARBA" id="ARBA00006577"/>
    </source>
</evidence>
<dbReference type="InterPro" id="IPR036944">
    <property type="entry name" value="PPIase_FKBP_N_sf"/>
</dbReference>
<dbReference type="Pfam" id="PF00254">
    <property type="entry name" value="FKBP_C"/>
    <property type="match status" value="1"/>
</dbReference>
<dbReference type="HOGENOM" id="CLU_013615_0_1_6"/>
<dbReference type="InterPro" id="IPR001179">
    <property type="entry name" value="PPIase_FKBP_dom"/>
</dbReference>
<protein>
    <recommendedName>
        <fullName evidence="7">Peptidyl-prolyl cis-trans isomerase</fullName>
        <ecNumber evidence="7">5.2.1.8</ecNumber>
    </recommendedName>
</protein>
<evidence type="ECO:0000256" key="1">
    <source>
        <dbReference type="ARBA" id="ARBA00000971"/>
    </source>
</evidence>
<evidence type="ECO:0000256" key="5">
    <source>
        <dbReference type="ARBA" id="ARBA00023235"/>
    </source>
</evidence>
<evidence type="ECO:0000256" key="6">
    <source>
        <dbReference type="PROSITE-ProRule" id="PRU00277"/>
    </source>
</evidence>
<dbReference type="GO" id="GO:0006457">
    <property type="term" value="P:protein folding"/>
    <property type="evidence" value="ECO:0007669"/>
    <property type="project" value="InterPro"/>
</dbReference>
<comment type="similarity">
    <text evidence="2 7">Belongs to the FKBP-type PPIase family.</text>
</comment>
<dbReference type="Gene3D" id="3.10.50.40">
    <property type="match status" value="1"/>
</dbReference>
<dbReference type="GO" id="GO:0003755">
    <property type="term" value="F:peptidyl-prolyl cis-trans isomerase activity"/>
    <property type="evidence" value="ECO:0007669"/>
    <property type="project" value="UniProtKB-UniRule"/>
</dbReference>
<dbReference type="EMBL" id="DS999411">
    <property type="protein sequence ID" value="EED34305.1"/>
    <property type="molecule type" value="Genomic_DNA"/>
</dbReference>
<dbReference type="InterPro" id="IPR000774">
    <property type="entry name" value="PPIase_FKBP_N"/>
</dbReference>
<accession>B8KST9</accession>
<dbReference type="PANTHER" id="PTHR43811:SF19">
    <property type="entry name" value="39 KDA FK506-BINDING NUCLEAR PROTEIN"/>
    <property type="match status" value="1"/>
</dbReference>
<organism evidence="9 10">
    <name type="scientific">Luminiphilus syltensis NOR5-1B</name>
    <dbReference type="NCBI Taxonomy" id="565045"/>
    <lineage>
        <taxon>Bacteria</taxon>
        <taxon>Pseudomonadati</taxon>
        <taxon>Pseudomonadota</taxon>
        <taxon>Gammaproteobacteria</taxon>
        <taxon>Cellvibrionales</taxon>
        <taxon>Halieaceae</taxon>
        <taxon>Luminiphilus</taxon>
    </lineage>
</organism>
<evidence type="ECO:0000259" key="8">
    <source>
        <dbReference type="PROSITE" id="PS50059"/>
    </source>
</evidence>
<feature type="domain" description="PPIase FKBP-type" evidence="8">
    <location>
        <begin position="171"/>
        <end position="257"/>
    </location>
</feature>